<dbReference type="PROSITE" id="PS00409">
    <property type="entry name" value="PROKAR_NTER_METHYL"/>
    <property type="match status" value="1"/>
</dbReference>
<evidence type="ECO:0000256" key="2">
    <source>
        <dbReference type="SAM" id="Phobius"/>
    </source>
</evidence>
<feature type="transmembrane region" description="Helical" evidence="2">
    <location>
        <begin position="6"/>
        <end position="28"/>
    </location>
</feature>
<dbReference type="AlphaFoldDB" id="A0A4D6X5R3"/>
<evidence type="ECO:0000256" key="1">
    <source>
        <dbReference type="SAM" id="MobiDB-lite"/>
    </source>
</evidence>
<dbReference type="OrthoDB" id="5296638at2"/>
<dbReference type="Gene3D" id="3.30.700.10">
    <property type="entry name" value="Glycoprotein, Type 4 Pilin"/>
    <property type="match status" value="1"/>
</dbReference>
<dbReference type="InterPro" id="IPR012902">
    <property type="entry name" value="N_methyl_site"/>
</dbReference>
<dbReference type="Proteomes" id="UP000298551">
    <property type="component" value="Chromosome"/>
</dbReference>
<dbReference type="Pfam" id="PF07963">
    <property type="entry name" value="N_methyl"/>
    <property type="match status" value="1"/>
</dbReference>
<dbReference type="InterPro" id="IPR045584">
    <property type="entry name" value="Pilin-like"/>
</dbReference>
<keyword evidence="2" id="KW-1133">Transmembrane helix</keyword>
<proteinExistence type="predicted"/>
<keyword evidence="2" id="KW-0812">Transmembrane</keyword>
<name>A0A4D6X5R3_PSEPU</name>
<protein>
    <submittedName>
        <fullName evidence="3">Type IV pilin protein</fullName>
    </submittedName>
</protein>
<keyword evidence="2" id="KW-0472">Membrane</keyword>
<gene>
    <name evidence="3" type="ORF">E6B08_04565</name>
</gene>
<dbReference type="Pfam" id="PF16732">
    <property type="entry name" value="ComP_DUS"/>
    <property type="match status" value="1"/>
</dbReference>
<accession>A0A4D6X5R3</accession>
<feature type="region of interest" description="Disordered" evidence="1">
    <location>
        <begin position="109"/>
        <end position="129"/>
    </location>
</feature>
<dbReference type="RefSeq" id="WP_136912928.1">
    <property type="nucleotide sequence ID" value="NZ_CP039371.1"/>
</dbReference>
<reference evidence="4" key="1">
    <citation type="submission" date="2019-04" db="EMBL/GenBank/DDBJ databases">
        <title>Genome sequence of Pseudomonas putida 1290, an auxin catabolizing strain.</title>
        <authorList>
            <person name="Laird T.S."/>
            <person name="Leveau J.H.J."/>
        </authorList>
    </citation>
    <scope>NUCLEOTIDE SEQUENCE [LARGE SCALE GENOMIC DNA]</scope>
    <source>
        <strain evidence="4">1290</strain>
    </source>
</reference>
<evidence type="ECO:0000313" key="4">
    <source>
        <dbReference type="Proteomes" id="UP000298551"/>
    </source>
</evidence>
<dbReference type="EMBL" id="CP039371">
    <property type="protein sequence ID" value="QCI10722.1"/>
    <property type="molecule type" value="Genomic_DNA"/>
</dbReference>
<organism evidence="3 4">
    <name type="scientific">Pseudomonas putida</name>
    <name type="common">Arthrobacter siderocapsulatus</name>
    <dbReference type="NCBI Taxonomy" id="303"/>
    <lineage>
        <taxon>Bacteria</taxon>
        <taxon>Pseudomonadati</taxon>
        <taxon>Pseudomonadota</taxon>
        <taxon>Gammaproteobacteria</taxon>
        <taxon>Pseudomonadales</taxon>
        <taxon>Pseudomonadaceae</taxon>
        <taxon>Pseudomonas</taxon>
    </lineage>
</organism>
<sequence length="129" mass="14159">MQQGMSLIELLIVVAVTGMLAAIAYPSYSDQLRRAARSEVVGLLHDAALTLERHRTRTGSYAEGDPALPGGNRHYSLRAERDAEHFTLHARRLVPGLMADDRCGDFQLDQAGRRANPGSREGAERCWGS</sequence>
<dbReference type="InterPro" id="IPR031982">
    <property type="entry name" value="PilE-like"/>
</dbReference>
<dbReference type="SUPFAM" id="SSF54523">
    <property type="entry name" value="Pili subunits"/>
    <property type="match status" value="1"/>
</dbReference>
<dbReference type="NCBIfam" id="TIGR02532">
    <property type="entry name" value="IV_pilin_GFxxxE"/>
    <property type="match status" value="1"/>
</dbReference>
<dbReference type="GO" id="GO:0043683">
    <property type="term" value="P:type IV pilus assembly"/>
    <property type="evidence" value="ECO:0007669"/>
    <property type="project" value="InterPro"/>
</dbReference>
<evidence type="ECO:0000313" key="3">
    <source>
        <dbReference type="EMBL" id="QCI10722.1"/>
    </source>
</evidence>